<evidence type="ECO:0000256" key="5">
    <source>
        <dbReference type="SAM" id="MobiDB-lite"/>
    </source>
</evidence>
<evidence type="ECO:0000313" key="7">
    <source>
        <dbReference type="EMBL" id="CAH1783176.1"/>
    </source>
</evidence>
<dbReference type="OrthoDB" id="6162476at2759"/>
<organism evidence="7 8">
    <name type="scientific">Owenia fusiformis</name>
    <name type="common">Polychaete worm</name>
    <dbReference type="NCBI Taxonomy" id="6347"/>
    <lineage>
        <taxon>Eukaryota</taxon>
        <taxon>Metazoa</taxon>
        <taxon>Spiralia</taxon>
        <taxon>Lophotrochozoa</taxon>
        <taxon>Annelida</taxon>
        <taxon>Polychaeta</taxon>
        <taxon>Sedentaria</taxon>
        <taxon>Canalipalpata</taxon>
        <taxon>Sabellida</taxon>
        <taxon>Oweniida</taxon>
        <taxon>Oweniidae</taxon>
        <taxon>Owenia</taxon>
    </lineage>
</organism>
<keyword evidence="4" id="KW-0539">Nucleus</keyword>
<dbReference type="Gene3D" id="4.10.1040.10">
    <property type="entry name" value="DM DNA-binding domain"/>
    <property type="match status" value="1"/>
</dbReference>
<evidence type="ECO:0000313" key="8">
    <source>
        <dbReference type="Proteomes" id="UP000749559"/>
    </source>
</evidence>
<dbReference type="GO" id="GO:0046872">
    <property type="term" value="F:metal ion binding"/>
    <property type="evidence" value="ECO:0007669"/>
    <property type="project" value="UniProtKB-KW"/>
</dbReference>
<keyword evidence="1" id="KW-0479">Metal-binding</keyword>
<dbReference type="Pfam" id="PF00751">
    <property type="entry name" value="DM"/>
    <property type="match status" value="1"/>
</dbReference>
<dbReference type="InterPro" id="IPR036407">
    <property type="entry name" value="DM_DNA-bd_sf"/>
</dbReference>
<feature type="compositionally biased region" description="Basic residues" evidence="5">
    <location>
        <begin position="302"/>
        <end position="312"/>
    </location>
</feature>
<feature type="compositionally biased region" description="Basic and acidic residues" evidence="5">
    <location>
        <begin position="209"/>
        <end position="230"/>
    </location>
</feature>
<dbReference type="Proteomes" id="UP000749559">
    <property type="component" value="Unassembled WGS sequence"/>
</dbReference>
<dbReference type="EMBL" id="CAIIXF020000005">
    <property type="protein sequence ID" value="CAH1783176.1"/>
    <property type="molecule type" value="Genomic_DNA"/>
</dbReference>
<keyword evidence="3" id="KW-0238">DNA-binding</keyword>
<evidence type="ECO:0000256" key="3">
    <source>
        <dbReference type="ARBA" id="ARBA00023125"/>
    </source>
</evidence>
<name>A0A8S4NS85_OWEFU</name>
<keyword evidence="8" id="KW-1185">Reference proteome</keyword>
<evidence type="ECO:0000259" key="6">
    <source>
        <dbReference type="Pfam" id="PF00751"/>
    </source>
</evidence>
<feature type="region of interest" description="Disordered" evidence="5">
    <location>
        <begin position="251"/>
        <end position="312"/>
    </location>
</feature>
<proteinExistence type="predicted"/>
<sequence>MTTNFTVVEVSKSPRNCRKCLFHGVLVAAGSEHLCEFRNCMCDSCKIVTLREAHRQSGDVAINSGSSLAPSIANSDDHGSSSLILIDGNERSVLPNVLPCYRPKSQVESDEHLLSTLRDQLASSGKTIQRISHSHHVGVIDQVSLFLESTLGTLMRKDESKEDQHTNHIVEDLQNAIKNLRNHLNGTKPGTSHQSSPQQNLCGTPSEKSSSEKLSSEKSLSENSSFKHEGPCNNKSYEDLNVNVSGADMKITSETGCHDNESNSSDGSIDGTCSPEPSKPVEEITQDAMRSEDEQSLYHSSKGQKRKRVDDD</sequence>
<dbReference type="AlphaFoldDB" id="A0A8S4NS85"/>
<dbReference type="GO" id="GO:0006355">
    <property type="term" value="P:regulation of DNA-templated transcription"/>
    <property type="evidence" value="ECO:0007669"/>
    <property type="project" value="InterPro"/>
</dbReference>
<reference evidence="7" key="1">
    <citation type="submission" date="2022-03" db="EMBL/GenBank/DDBJ databases">
        <authorList>
            <person name="Martin C."/>
        </authorList>
    </citation>
    <scope>NUCLEOTIDE SEQUENCE</scope>
</reference>
<accession>A0A8S4NS85</accession>
<comment type="caution">
    <text evidence="7">The sequence shown here is derived from an EMBL/GenBank/DDBJ whole genome shotgun (WGS) entry which is preliminary data.</text>
</comment>
<feature type="compositionally biased region" description="Polar residues" evidence="5">
    <location>
        <begin position="182"/>
        <end position="203"/>
    </location>
</feature>
<dbReference type="SUPFAM" id="SSF82927">
    <property type="entry name" value="Cysteine-rich DNA binding domain, (DM domain)"/>
    <property type="match status" value="1"/>
</dbReference>
<dbReference type="GO" id="GO:0043565">
    <property type="term" value="F:sequence-specific DNA binding"/>
    <property type="evidence" value="ECO:0007669"/>
    <property type="project" value="InterPro"/>
</dbReference>
<dbReference type="InterPro" id="IPR001275">
    <property type="entry name" value="DM_DNA-bd"/>
</dbReference>
<keyword evidence="2" id="KW-0862">Zinc</keyword>
<evidence type="ECO:0000256" key="2">
    <source>
        <dbReference type="ARBA" id="ARBA00022833"/>
    </source>
</evidence>
<feature type="region of interest" description="Disordered" evidence="5">
    <location>
        <begin position="182"/>
        <end position="239"/>
    </location>
</feature>
<evidence type="ECO:0000256" key="1">
    <source>
        <dbReference type="ARBA" id="ARBA00022723"/>
    </source>
</evidence>
<feature type="domain" description="DM" evidence="6">
    <location>
        <begin position="15"/>
        <end position="52"/>
    </location>
</feature>
<protein>
    <recommendedName>
        <fullName evidence="6">DM domain-containing protein</fullName>
    </recommendedName>
</protein>
<evidence type="ECO:0000256" key="4">
    <source>
        <dbReference type="ARBA" id="ARBA00023242"/>
    </source>
</evidence>
<gene>
    <name evidence="7" type="ORF">OFUS_LOCUS9539</name>
</gene>